<proteinExistence type="predicted"/>
<keyword evidence="1" id="KW-1133">Transmembrane helix</keyword>
<sequence length="101" mass="11175">MKIYLLVATLLQLTLLSFSKYYGSIANGALKSAVEIQGSKLLSSLDKFQYYSDLDDYLGYVSATIWVMVVVVTKLKNVSSSNMANLAICLPLLFHMVLMAI</sequence>
<evidence type="ECO:0000313" key="3">
    <source>
        <dbReference type="Proteomes" id="UP001059912"/>
    </source>
</evidence>
<evidence type="ECO:0000313" key="2">
    <source>
        <dbReference type="EMBL" id="UTZ30578.1"/>
    </source>
</evidence>
<keyword evidence="1" id="KW-0812">Transmembrane</keyword>
<dbReference type="Proteomes" id="UP001059912">
    <property type="component" value="Chromosome 1"/>
</dbReference>
<keyword evidence="1" id="KW-0472">Membrane</keyword>
<name>A0ABY5I8D2_9VIBR</name>
<feature type="transmembrane region" description="Helical" evidence="1">
    <location>
        <begin position="82"/>
        <end position="100"/>
    </location>
</feature>
<feature type="transmembrane region" description="Helical" evidence="1">
    <location>
        <begin position="57"/>
        <end position="75"/>
    </location>
</feature>
<gene>
    <name evidence="2" type="ORF">HB762_03705</name>
</gene>
<reference evidence="2" key="1">
    <citation type="submission" date="2020-03" db="EMBL/GenBank/DDBJ databases">
        <title>Five strains of Vibrio campbellii isolated from Mariana Trench.</title>
        <authorList>
            <person name="Liang J."/>
            <person name="Zhang X.-H."/>
        </authorList>
    </citation>
    <scope>NUCLEOTIDE SEQUENCE</scope>
    <source>
        <strain evidence="2">LJC013</strain>
    </source>
</reference>
<accession>A0ABY5I8D2</accession>
<dbReference type="EMBL" id="CP050470">
    <property type="protein sequence ID" value="UTZ30578.1"/>
    <property type="molecule type" value="Genomic_DNA"/>
</dbReference>
<keyword evidence="3" id="KW-1185">Reference proteome</keyword>
<organism evidence="2 3">
    <name type="scientific">Vibrio campbellii</name>
    <dbReference type="NCBI Taxonomy" id="680"/>
    <lineage>
        <taxon>Bacteria</taxon>
        <taxon>Pseudomonadati</taxon>
        <taxon>Pseudomonadota</taxon>
        <taxon>Gammaproteobacteria</taxon>
        <taxon>Vibrionales</taxon>
        <taxon>Vibrionaceae</taxon>
        <taxon>Vibrio</taxon>
    </lineage>
</organism>
<protein>
    <submittedName>
        <fullName evidence="2">Uncharacterized protein</fullName>
    </submittedName>
</protein>
<evidence type="ECO:0000256" key="1">
    <source>
        <dbReference type="SAM" id="Phobius"/>
    </source>
</evidence>